<evidence type="ECO:0000313" key="4">
    <source>
        <dbReference type="Proteomes" id="UP000435177"/>
    </source>
</evidence>
<keyword evidence="4" id="KW-1185">Reference proteome</keyword>
<dbReference type="Pfam" id="PF08808">
    <property type="entry name" value="RES"/>
    <property type="match status" value="1"/>
</dbReference>
<protein>
    <submittedName>
        <fullName evidence="3">RES domain-containing protein</fullName>
    </submittedName>
</protein>
<evidence type="ECO:0000256" key="1">
    <source>
        <dbReference type="SAM" id="MobiDB-lite"/>
    </source>
</evidence>
<dbReference type="Proteomes" id="UP000435177">
    <property type="component" value="Unassembled WGS sequence"/>
</dbReference>
<organism evidence="3 4">
    <name type="scientific">Paenibacillus campinasensis</name>
    <dbReference type="NCBI Taxonomy" id="66347"/>
    <lineage>
        <taxon>Bacteria</taxon>
        <taxon>Bacillati</taxon>
        <taxon>Bacillota</taxon>
        <taxon>Bacilli</taxon>
        <taxon>Bacillales</taxon>
        <taxon>Paenibacillaceae</taxon>
        <taxon>Paenibacillus</taxon>
    </lineage>
</organism>
<name>A0ABW9T825_9BACL</name>
<accession>A0ABW9T825</accession>
<gene>
    <name evidence="3" type="ORF">GNP94_23280</name>
</gene>
<dbReference type="EMBL" id="WOAA01000040">
    <property type="protein sequence ID" value="MUG68893.1"/>
    <property type="molecule type" value="Genomic_DNA"/>
</dbReference>
<dbReference type="RefSeq" id="WP_155619119.1">
    <property type="nucleotide sequence ID" value="NZ_WOAA01000040.1"/>
</dbReference>
<evidence type="ECO:0000313" key="3">
    <source>
        <dbReference type="EMBL" id="MUG68893.1"/>
    </source>
</evidence>
<proteinExistence type="predicted"/>
<dbReference type="InterPro" id="IPR014914">
    <property type="entry name" value="RES_dom"/>
</dbReference>
<feature type="region of interest" description="Disordered" evidence="1">
    <location>
        <begin position="254"/>
        <end position="280"/>
    </location>
</feature>
<evidence type="ECO:0000259" key="2">
    <source>
        <dbReference type="Pfam" id="PF08808"/>
    </source>
</evidence>
<sequence length="418" mass="48061">MYKSTDLIDATLCSSCGSVLYEYLETKGYDVLQNRTMMQENCCTDADEQLTCDNCSADIVEDDVYYTVNIEDELLEEVADIISEDIGGCEHCEGNERGYYVHSFNNDPFDKSSRIDFDDVREMDVSEYLYDQGVPEEFHELFARLIVCPCGYGRNPMHPKHNPNGGIFELYDDIYTKKGISEFWGFDDLAFCKFAQQYGETFSVDDLNEFRDYLVKYPMLAYKHRTGQTIYNVLKKHFEAKDYTIAKPGQGSFYRGRTRKKDSDKAYTKEQMWSPPLGKPQHGRFNTIGVPVLYVSDHMEAVPYEINPTHEDVVDIAEFELKKELKIFDIGNFDPDFQGFFSEKNGETKLLKQAYLLPNYIGACCSLIGYDGVKYEGVHTQIQYTNYALFNVNENDNSLVIKGDIKTCIPNLSYSFNS</sequence>
<reference evidence="3 4" key="1">
    <citation type="submission" date="2019-11" db="EMBL/GenBank/DDBJ databases">
        <title>Draft genome sequences of five Paenibacillus species of dairy origin.</title>
        <authorList>
            <person name="Olajide A.M."/>
            <person name="Chen S."/>
            <person name="Lapointe G."/>
        </authorList>
    </citation>
    <scope>NUCLEOTIDE SEQUENCE [LARGE SCALE GENOMIC DNA]</scope>
    <source>
        <strain evidence="3 4">3CS1</strain>
    </source>
</reference>
<comment type="caution">
    <text evidence="3">The sequence shown here is derived from an EMBL/GenBank/DDBJ whole genome shotgun (WGS) entry which is preliminary data.</text>
</comment>
<feature type="domain" description="RES" evidence="2">
    <location>
        <begin position="269"/>
        <end position="401"/>
    </location>
</feature>